<gene>
    <name evidence="3" type="ORF">SDC9_103453</name>
</gene>
<accession>A0A645B4J2</accession>
<evidence type="ECO:0000256" key="2">
    <source>
        <dbReference type="ARBA" id="ARBA00022737"/>
    </source>
</evidence>
<keyword evidence="1" id="KW-0433">Leucine-rich repeat</keyword>
<proteinExistence type="predicted"/>
<reference evidence="3" key="1">
    <citation type="submission" date="2019-08" db="EMBL/GenBank/DDBJ databases">
        <authorList>
            <person name="Kucharzyk K."/>
            <person name="Murdoch R.W."/>
            <person name="Higgins S."/>
            <person name="Loffler F."/>
        </authorList>
    </citation>
    <scope>NUCLEOTIDE SEQUENCE</scope>
</reference>
<dbReference type="PANTHER" id="PTHR48051">
    <property type="match status" value="1"/>
</dbReference>
<dbReference type="SUPFAM" id="SSF52058">
    <property type="entry name" value="L domain-like"/>
    <property type="match status" value="1"/>
</dbReference>
<dbReference type="EMBL" id="VSSQ01015858">
    <property type="protein sequence ID" value="MPM56644.1"/>
    <property type="molecule type" value="Genomic_DNA"/>
</dbReference>
<dbReference type="AlphaFoldDB" id="A0A645B4J2"/>
<dbReference type="GO" id="GO:0005737">
    <property type="term" value="C:cytoplasm"/>
    <property type="evidence" value="ECO:0007669"/>
    <property type="project" value="TreeGrafter"/>
</dbReference>
<evidence type="ECO:0000313" key="3">
    <source>
        <dbReference type="EMBL" id="MPM56644.1"/>
    </source>
</evidence>
<comment type="caution">
    <text evidence="3">The sequence shown here is derived from an EMBL/GenBank/DDBJ whole genome shotgun (WGS) entry which is preliminary data.</text>
</comment>
<dbReference type="Gene3D" id="3.80.10.10">
    <property type="entry name" value="Ribonuclease Inhibitor"/>
    <property type="match status" value="1"/>
</dbReference>
<dbReference type="PROSITE" id="PS51450">
    <property type="entry name" value="LRR"/>
    <property type="match status" value="1"/>
</dbReference>
<dbReference type="PANTHER" id="PTHR48051:SF46">
    <property type="entry name" value="LEUCINE RICH REPEAT-CONTAINING DOMAIN PROTEIN"/>
    <property type="match status" value="1"/>
</dbReference>
<dbReference type="InterPro" id="IPR001611">
    <property type="entry name" value="Leu-rich_rpt"/>
</dbReference>
<name>A0A645B4J2_9ZZZZ</name>
<dbReference type="InterPro" id="IPR032675">
    <property type="entry name" value="LRR_dom_sf"/>
</dbReference>
<evidence type="ECO:0000256" key="1">
    <source>
        <dbReference type="ARBA" id="ARBA00022614"/>
    </source>
</evidence>
<dbReference type="Pfam" id="PF13855">
    <property type="entry name" value="LRR_8"/>
    <property type="match status" value="1"/>
</dbReference>
<dbReference type="InterPro" id="IPR050216">
    <property type="entry name" value="LRR_domain-containing"/>
</dbReference>
<protein>
    <submittedName>
        <fullName evidence="3">Uncharacterized protein</fullName>
    </submittedName>
</protein>
<keyword evidence="2" id="KW-0677">Repeat</keyword>
<organism evidence="3">
    <name type="scientific">bioreactor metagenome</name>
    <dbReference type="NCBI Taxonomy" id="1076179"/>
    <lineage>
        <taxon>unclassified sequences</taxon>
        <taxon>metagenomes</taxon>
        <taxon>ecological metagenomes</taxon>
    </lineage>
</organism>
<sequence>MKHILFVLFILMVLTSNAQTDSIIVLKERLKSSGLNLNTYKQKESTRWLILSDYQDAVFPSEILLEFPNLETVSFYKPYFIPDSSQMPRILIDTIGVNHFQKLKNLYFSSCVPENLPNTGILADSLIYLGLVQARLDSVPEAVYHYKNLQNLSLASNNLSTISDEISSLSNLTSLDISDNAFEQFPRSIGSLTKLKYLFLGRIAPAEEFGSAKYLEEIDFVKRLAAGDSLTRLQLWVGSSAEKRFLKKQIHNDTNHRKIYIYNLHPWWFFDSDTTFYHINYAHNLCTFFDDEGTQQLFENRGWPTIKPGLYYFSFGADVSYKWMSAGCDLGRTFNRQSSKGDSMVISSMDNFGFWVGARLFSIKKVSFDVQLGTMMCSSNLNFSYVDSTMTFSDYLDNTSNNFHLKYIRDYYRLAAGLKYNAGKFDFGIRQSFLIPVEYGTWRLDQQELINNTGAHIRYYGYTTVYVSFRIPQPQ</sequence>